<comment type="caution">
    <text evidence="2">The sequence shown here is derived from an EMBL/GenBank/DDBJ whole genome shotgun (WGS) entry which is preliminary data.</text>
</comment>
<accession>A0A395M6A0</accession>
<dbReference type="Proteomes" id="UP000265631">
    <property type="component" value="Unassembled WGS sequence"/>
</dbReference>
<dbReference type="EMBL" id="PXXK01000581">
    <property type="protein sequence ID" value="RFN43395.1"/>
    <property type="molecule type" value="Genomic_DNA"/>
</dbReference>
<proteinExistence type="predicted"/>
<dbReference type="AlphaFoldDB" id="A0A395M6A0"/>
<gene>
    <name evidence="2" type="ORF">FIE12Z_12369</name>
</gene>
<organism evidence="2 3">
    <name type="scientific">Fusarium flagelliforme</name>
    <dbReference type="NCBI Taxonomy" id="2675880"/>
    <lineage>
        <taxon>Eukaryota</taxon>
        <taxon>Fungi</taxon>
        <taxon>Dikarya</taxon>
        <taxon>Ascomycota</taxon>
        <taxon>Pezizomycotina</taxon>
        <taxon>Sordariomycetes</taxon>
        <taxon>Hypocreomycetidae</taxon>
        <taxon>Hypocreales</taxon>
        <taxon>Nectriaceae</taxon>
        <taxon>Fusarium</taxon>
        <taxon>Fusarium incarnatum-equiseti species complex</taxon>
    </lineage>
</organism>
<sequence>MHQSHYPVQDADSRSKCITSLDDDDGTADADGSYGAGARERPPANAERYPPPTAHGSSPWNTNYSASSNWQLE</sequence>
<reference evidence="2 3" key="1">
    <citation type="journal article" date="2018" name="PLoS Pathog.">
        <title>Evolution of structural diversity of trichothecenes, a family of toxins produced by plant pathogenic and entomopathogenic fungi.</title>
        <authorList>
            <person name="Proctor R.H."/>
            <person name="McCormick S.P."/>
            <person name="Kim H.S."/>
            <person name="Cardoza R.E."/>
            <person name="Stanley A.M."/>
            <person name="Lindo L."/>
            <person name="Kelly A."/>
            <person name="Brown D.W."/>
            <person name="Lee T."/>
            <person name="Vaughan M.M."/>
            <person name="Alexander N.J."/>
            <person name="Busman M."/>
            <person name="Gutierrez S."/>
        </authorList>
    </citation>
    <scope>NUCLEOTIDE SEQUENCE [LARGE SCALE GENOMIC DNA]</scope>
    <source>
        <strain evidence="2 3">NRRL 13405</strain>
    </source>
</reference>
<protein>
    <submittedName>
        <fullName evidence="2">Uncharacterized protein</fullName>
    </submittedName>
</protein>
<feature type="compositionally biased region" description="Polar residues" evidence="1">
    <location>
        <begin position="55"/>
        <end position="73"/>
    </location>
</feature>
<name>A0A395M6A0_9HYPO</name>
<evidence type="ECO:0000313" key="3">
    <source>
        <dbReference type="Proteomes" id="UP000265631"/>
    </source>
</evidence>
<evidence type="ECO:0000313" key="2">
    <source>
        <dbReference type="EMBL" id="RFN43395.1"/>
    </source>
</evidence>
<evidence type="ECO:0000256" key="1">
    <source>
        <dbReference type="SAM" id="MobiDB-lite"/>
    </source>
</evidence>
<feature type="region of interest" description="Disordered" evidence="1">
    <location>
        <begin position="1"/>
        <end position="73"/>
    </location>
</feature>
<keyword evidence="3" id="KW-1185">Reference proteome</keyword>